<name>A0A8S1AVJ6_ARCPL</name>
<comment type="caution">
    <text evidence="1">The sequence shown here is derived from an EMBL/GenBank/DDBJ whole genome shotgun (WGS) entry which is preliminary data.</text>
</comment>
<proteinExistence type="predicted"/>
<reference evidence="1 2" key="1">
    <citation type="submission" date="2020-04" db="EMBL/GenBank/DDBJ databases">
        <authorList>
            <person name="Wallbank WR R."/>
            <person name="Pardo Diaz C."/>
            <person name="Kozak K."/>
            <person name="Martin S."/>
            <person name="Jiggins C."/>
            <person name="Moest M."/>
            <person name="Warren A I."/>
            <person name="Byers J.R.P. K."/>
            <person name="Montejo-Kovacevich G."/>
            <person name="Yen C E."/>
        </authorList>
    </citation>
    <scope>NUCLEOTIDE SEQUENCE [LARGE SCALE GENOMIC DNA]</scope>
</reference>
<dbReference type="OrthoDB" id="6923826at2759"/>
<dbReference type="Proteomes" id="UP000494106">
    <property type="component" value="Unassembled WGS sequence"/>
</dbReference>
<sequence length="244" mass="26677">MKTGRSKLILKLVKETSENVQITSSTHEECFDEEDCIPGTPECQSPLPPGARNIIENMNDIYEDIFSDDGHETSKIIKLTNENMNPNIPSSVARNDPFMVVYQNASSPALLPSENQHGAVSLNISSDLTPLNTSTLVSDLSPFPQSITLAIVNNGQTPIPSPAKIHGEVFNDFPGPNPDDASYSNCPSNNTAVSSCQSSPVALIRCRGKKRVRNYGDWKEVNRKRLTNAGKEYSSKKGVVHAYN</sequence>
<protein>
    <submittedName>
        <fullName evidence="1">Uncharacterized protein</fullName>
    </submittedName>
</protein>
<evidence type="ECO:0000313" key="2">
    <source>
        <dbReference type="Proteomes" id="UP000494106"/>
    </source>
</evidence>
<keyword evidence="2" id="KW-1185">Reference proteome</keyword>
<gene>
    <name evidence="1" type="ORF">APLA_LOCUS12025</name>
</gene>
<evidence type="ECO:0000313" key="1">
    <source>
        <dbReference type="EMBL" id="CAB3249216.1"/>
    </source>
</evidence>
<dbReference type="AlphaFoldDB" id="A0A8S1AVJ6"/>
<dbReference type="EMBL" id="CADEBC010000537">
    <property type="protein sequence ID" value="CAB3249216.1"/>
    <property type="molecule type" value="Genomic_DNA"/>
</dbReference>
<accession>A0A8S1AVJ6</accession>
<organism evidence="1 2">
    <name type="scientific">Arctia plantaginis</name>
    <name type="common">Wood tiger moth</name>
    <name type="synonym">Phalaena plantaginis</name>
    <dbReference type="NCBI Taxonomy" id="874455"/>
    <lineage>
        <taxon>Eukaryota</taxon>
        <taxon>Metazoa</taxon>
        <taxon>Ecdysozoa</taxon>
        <taxon>Arthropoda</taxon>
        <taxon>Hexapoda</taxon>
        <taxon>Insecta</taxon>
        <taxon>Pterygota</taxon>
        <taxon>Neoptera</taxon>
        <taxon>Endopterygota</taxon>
        <taxon>Lepidoptera</taxon>
        <taxon>Glossata</taxon>
        <taxon>Ditrysia</taxon>
        <taxon>Noctuoidea</taxon>
        <taxon>Erebidae</taxon>
        <taxon>Arctiinae</taxon>
        <taxon>Arctia</taxon>
    </lineage>
</organism>